<reference evidence="1 2" key="1">
    <citation type="journal article" date="2019" name="Int. J. Syst. Evol. Microbiol.">
        <title>The Global Catalogue of Microorganisms (GCM) 10K type strain sequencing project: providing services to taxonomists for standard genome sequencing and annotation.</title>
        <authorList>
            <consortium name="The Broad Institute Genomics Platform"/>
            <consortium name="The Broad Institute Genome Sequencing Center for Infectious Disease"/>
            <person name="Wu L."/>
            <person name="Ma J."/>
        </authorList>
    </citation>
    <scope>NUCLEOTIDE SEQUENCE [LARGE SCALE GENOMIC DNA]</scope>
    <source>
        <strain evidence="1 2">JCM 16013</strain>
    </source>
</reference>
<gene>
    <name evidence="1" type="ORF">GCM10009838_17060</name>
</gene>
<accession>A0ABN2QZS8</accession>
<dbReference type="Proteomes" id="UP001499854">
    <property type="component" value="Unassembled WGS sequence"/>
</dbReference>
<evidence type="ECO:0008006" key="3">
    <source>
        <dbReference type="Google" id="ProtNLM"/>
    </source>
</evidence>
<proteinExistence type="predicted"/>
<dbReference type="NCBIfam" id="TIGR04276">
    <property type="entry name" value="FxsC_Cterm"/>
    <property type="match status" value="1"/>
</dbReference>
<organism evidence="1 2">
    <name type="scientific">Catenulispora subtropica</name>
    <dbReference type="NCBI Taxonomy" id="450798"/>
    <lineage>
        <taxon>Bacteria</taxon>
        <taxon>Bacillati</taxon>
        <taxon>Actinomycetota</taxon>
        <taxon>Actinomycetes</taxon>
        <taxon>Catenulisporales</taxon>
        <taxon>Catenulisporaceae</taxon>
        <taxon>Catenulispora</taxon>
    </lineage>
</organism>
<dbReference type="InterPro" id="IPR026367">
    <property type="entry name" value="FxsC_C"/>
</dbReference>
<keyword evidence="2" id="KW-1185">Reference proteome</keyword>
<evidence type="ECO:0000313" key="1">
    <source>
        <dbReference type="EMBL" id="GAA1961129.1"/>
    </source>
</evidence>
<dbReference type="EMBL" id="BAAAQM010000007">
    <property type="protein sequence ID" value="GAA1961129.1"/>
    <property type="molecule type" value="Genomic_DNA"/>
</dbReference>
<name>A0ABN2QZS8_9ACTN</name>
<sequence>MKGQKGMGGFRQSGDERSVREPLFFLSYARPQEPEAERPRMERDLFLTFFDDLTQRLSTLLPRQWPGDLGYAADAEAPEQPTLRALSVCHVFVPLISPQYFSTRRCGLEWSAFRQRVGARDVALHFVPVTWAPVEPANIPPAVLEVDFNTPRGGRADTVDGLYPLMFDEDPKRRGSPYDLVVDDVARTISRVVRDHPLPARTLPSLLGQQNAFRAARTRLVLRIVVLAPTRERSPEGRTADGHYGDAQTDWVAPYGDRRDRTLAADVRTIADHLGYAPEIVGFDDVAPALLAGTLPSAPTVLLIDNWALLDTAWRDQVAAYVDPAAKRPAWETFMVVRDDSDPETGQRGAELRAAVDGTLSASLQTLQTNVQHAASGDGPRERFPSHFSTVAEFAAGLFRFRGSR</sequence>
<evidence type="ECO:0000313" key="2">
    <source>
        <dbReference type="Proteomes" id="UP001499854"/>
    </source>
</evidence>
<protein>
    <recommendedName>
        <fullName evidence="3">TIR domain-containing protein</fullName>
    </recommendedName>
</protein>
<comment type="caution">
    <text evidence="1">The sequence shown here is derived from an EMBL/GenBank/DDBJ whole genome shotgun (WGS) entry which is preliminary data.</text>
</comment>